<proteinExistence type="predicted"/>
<name>A0A9D1W836_9SPHI</name>
<evidence type="ECO:0000313" key="2">
    <source>
        <dbReference type="EMBL" id="HIX53552.1"/>
    </source>
</evidence>
<dbReference type="InterPro" id="IPR038770">
    <property type="entry name" value="Na+/solute_symporter_sf"/>
</dbReference>
<reference evidence="2" key="1">
    <citation type="journal article" date="2021" name="PeerJ">
        <title>Extensive microbial diversity within the chicken gut microbiome revealed by metagenomics and culture.</title>
        <authorList>
            <person name="Gilroy R."/>
            <person name="Ravi A."/>
            <person name="Getino M."/>
            <person name="Pursley I."/>
            <person name="Horton D.L."/>
            <person name="Alikhan N.F."/>
            <person name="Baker D."/>
            <person name="Gharbi K."/>
            <person name="Hall N."/>
            <person name="Watson M."/>
            <person name="Adriaenssens E.M."/>
            <person name="Foster-Nyarko E."/>
            <person name="Jarju S."/>
            <person name="Secka A."/>
            <person name="Antonio M."/>
            <person name="Oren A."/>
            <person name="Chaudhuri R.R."/>
            <person name="La Ragione R."/>
            <person name="Hildebrand F."/>
            <person name="Pallen M.J."/>
        </authorList>
    </citation>
    <scope>NUCLEOTIDE SEQUENCE</scope>
    <source>
        <strain evidence="2">1719</strain>
    </source>
</reference>
<dbReference type="PIRSF" id="PIRSF026166">
    <property type="entry name" value="UCP026166"/>
    <property type="match status" value="1"/>
</dbReference>
<dbReference type="PANTHER" id="PTHR18640">
    <property type="entry name" value="SOLUTE CARRIER FAMILY 10 MEMBER 7"/>
    <property type="match status" value="1"/>
</dbReference>
<dbReference type="Proteomes" id="UP000824156">
    <property type="component" value="Unassembled WGS sequence"/>
</dbReference>
<protein>
    <submittedName>
        <fullName evidence="2">Bile acid:sodium symporter</fullName>
    </submittedName>
</protein>
<reference evidence="2" key="2">
    <citation type="submission" date="2021-04" db="EMBL/GenBank/DDBJ databases">
        <authorList>
            <person name="Gilroy R."/>
        </authorList>
    </citation>
    <scope>NUCLEOTIDE SEQUENCE</scope>
    <source>
        <strain evidence="2">1719</strain>
    </source>
</reference>
<dbReference type="GO" id="GO:0005886">
    <property type="term" value="C:plasma membrane"/>
    <property type="evidence" value="ECO:0007669"/>
    <property type="project" value="TreeGrafter"/>
</dbReference>
<gene>
    <name evidence="2" type="ORF">H9853_00875</name>
</gene>
<evidence type="ECO:0000313" key="3">
    <source>
        <dbReference type="Proteomes" id="UP000824156"/>
    </source>
</evidence>
<sequence>MKIKFDPFLIALIGAVILASVFPQPYAWDGGEMLNTTSVVGVSLVFFLYGLKLKKDEVKQGLSKWRLHLQVQLATFLLFPLLVLIFYPFVNTDQQFHFWLSFFFLAVLPSTVSSSVVLVSIARGNIPASIFNASISGLIAIVITPLWLSFFVKAQGDLDTLVIYRSLLLEIVVPMFAGFYLQRFWGGWARRNSKKLSNFDKAVVILIVYVSFADSFVSGIFNEIGWMYLSLLLLACVLLFVFIYVILLLLSRYVFRLNYEDEITLLFCGSKKSLMHGSVFGKLLFAGNPYAGLYYLPLLVFHAMQIFIVSVIASRIGGNTLNRKLPVHK</sequence>
<feature type="transmembrane region" description="Helical" evidence="1">
    <location>
        <begin position="96"/>
        <end position="118"/>
    </location>
</feature>
<dbReference type="PANTHER" id="PTHR18640:SF5">
    <property type="entry name" value="SODIUM_BILE ACID COTRANSPORTER 7"/>
    <property type="match status" value="1"/>
</dbReference>
<evidence type="ECO:0000256" key="1">
    <source>
        <dbReference type="SAM" id="Phobius"/>
    </source>
</evidence>
<feature type="transmembrane region" description="Helical" evidence="1">
    <location>
        <begin position="130"/>
        <end position="150"/>
    </location>
</feature>
<keyword evidence="1" id="KW-0472">Membrane</keyword>
<dbReference type="Pfam" id="PF13593">
    <property type="entry name" value="SBF_like"/>
    <property type="match status" value="1"/>
</dbReference>
<feature type="transmembrane region" description="Helical" evidence="1">
    <location>
        <begin position="33"/>
        <end position="51"/>
    </location>
</feature>
<feature type="transmembrane region" description="Helical" evidence="1">
    <location>
        <begin position="71"/>
        <end position="90"/>
    </location>
</feature>
<organism evidence="2 3">
    <name type="scientific">Candidatus Sphingobacterium stercoripullorum</name>
    <dbReference type="NCBI Taxonomy" id="2838759"/>
    <lineage>
        <taxon>Bacteria</taxon>
        <taxon>Pseudomonadati</taxon>
        <taxon>Bacteroidota</taxon>
        <taxon>Sphingobacteriia</taxon>
        <taxon>Sphingobacteriales</taxon>
        <taxon>Sphingobacteriaceae</taxon>
        <taxon>Sphingobacterium</taxon>
    </lineage>
</organism>
<dbReference type="EMBL" id="DXEZ01000020">
    <property type="protein sequence ID" value="HIX53552.1"/>
    <property type="molecule type" value="Genomic_DNA"/>
</dbReference>
<feature type="transmembrane region" description="Helical" evidence="1">
    <location>
        <begin position="292"/>
        <end position="314"/>
    </location>
</feature>
<feature type="transmembrane region" description="Helical" evidence="1">
    <location>
        <begin position="202"/>
        <end position="221"/>
    </location>
</feature>
<dbReference type="AlphaFoldDB" id="A0A9D1W836"/>
<feature type="transmembrane region" description="Helical" evidence="1">
    <location>
        <begin position="162"/>
        <end position="181"/>
    </location>
</feature>
<keyword evidence="1" id="KW-0812">Transmembrane</keyword>
<dbReference type="InterPro" id="IPR016833">
    <property type="entry name" value="Put_Na-Bile_cotransptr"/>
</dbReference>
<keyword evidence="1" id="KW-1133">Transmembrane helix</keyword>
<accession>A0A9D1W836</accession>
<dbReference type="Gene3D" id="1.20.1530.20">
    <property type="match status" value="1"/>
</dbReference>
<feature type="transmembrane region" description="Helical" evidence="1">
    <location>
        <begin position="227"/>
        <end position="251"/>
    </location>
</feature>
<comment type="caution">
    <text evidence="2">The sequence shown here is derived from an EMBL/GenBank/DDBJ whole genome shotgun (WGS) entry which is preliminary data.</text>
</comment>